<name>A0A0S3SRG8_PHAAN</name>
<evidence type="ECO:0000313" key="2">
    <source>
        <dbReference type="EMBL" id="BAT95419.1"/>
    </source>
</evidence>
<protein>
    <submittedName>
        <fullName evidence="2">Uncharacterized protein</fullName>
    </submittedName>
</protein>
<dbReference type="EMBL" id="AP015041">
    <property type="protein sequence ID" value="BAT95419.1"/>
    <property type="molecule type" value="Genomic_DNA"/>
</dbReference>
<dbReference type="AlphaFoldDB" id="A0A0S3SRG8"/>
<gene>
    <name evidence="2" type="primary">Vigan.08G213600</name>
    <name evidence="2" type="ORF">VIGAN_08213600</name>
</gene>
<accession>A0A0S3SRG8</accession>
<organism evidence="2 3">
    <name type="scientific">Vigna angularis var. angularis</name>
    <dbReference type="NCBI Taxonomy" id="157739"/>
    <lineage>
        <taxon>Eukaryota</taxon>
        <taxon>Viridiplantae</taxon>
        <taxon>Streptophyta</taxon>
        <taxon>Embryophyta</taxon>
        <taxon>Tracheophyta</taxon>
        <taxon>Spermatophyta</taxon>
        <taxon>Magnoliopsida</taxon>
        <taxon>eudicotyledons</taxon>
        <taxon>Gunneridae</taxon>
        <taxon>Pentapetalae</taxon>
        <taxon>rosids</taxon>
        <taxon>fabids</taxon>
        <taxon>Fabales</taxon>
        <taxon>Fabaceae</taxon>
        <taxon>Papilionoideae</taxon>
        <taxon>50 kb inversion clade</taxon>
        <taxon>NPAAA clade</taxon>
        <taxon>indigoferoid/millettioid clade</taxon>
        <taxon>Phaseoleae</taxon>
        <taxon>Vigna</taxon>
    </lineage>
</organism>
<reference evidence="2 3" key="1">
    <citation type="journal article" date="2015" name="Sci. Rep.">
        <title>The power of single molecule real-time sequencing technology in the de novo assembly of a eukaryotic genome.</title>
        <authorList>
            <person name="Sakai H."/>
            <person name="Naito K."/>
            <person name="Ogiso-Tanaka E."/>
            <person name="Takahashi Y."/>
            <person name="Iseki K."/>
            <person name="Muto C."/>
            <person name="Satou K."/>
            <person name="Teruya K."/>
            <person name="Shiroma A."/>
            <person name="Shimoji M."/>
            <person name="Hirano T."/>
            <person name="Itoh T."/>
            <person name="Kaga A."/>
            <person name="Tomooka N."/>
        </authorList>
    </citation>
    <scope>NUCLEOTIDE SEQUENCE [LARGE SCALE GENOMIC DNA]</scope>
    <source>
        <strain evidence="3">cv. Shumari</strain>
    </source>
</reference>
<evidence type="ECO:0000256" key="1">
    <source>
        <dbReference type="SAM" id="MobiDB-lite"/>
    </source>
</evidence>
<keyword evidence="3" id="KW-1185">Reference proteome</keyword>
<dbReference type="Proteomes" id="UP000291084">
    <property type="component" value="Chromosome 8"/>
</dbReference>
<evidence type="ECO:0000313" key="3">
    <source>
        <dbReference type="Proteomes" id="UP000291084"/>
    </source>
</evidence>
<feature type="region of interest" description="Disordered" evidence="1">
    <location>
        <begin position="37"/>
        <end position="58"/>
    </location>
</feature>
<proteinExistence type="predicted"/>
<sequence>MISVSQLDLSGWTQSILLVFFAASRIQSVKKEHPFGIARSRPHLSPGGRTEDNNNMRRQMHGVALDVNL</sequence>